<dbReference type="InterPro" id="IPR027417">
    <property type="entry name" value="P-loop_NTPase"/>
</dbReference>
<dbReference type="Gene3D" id="1.25.40.10">
    <property type="entry name" value="Tetratricopeptide repeat domain"/>
    <property type="match status" value="1"/>
</dbReference>
<reference evidence="1 2" key="1">
    <citation type="submission" date="2020-08" db="EMBL/GenBank/DDBJ databases">
        <title>A Genomic Blueprint of the Chicken Gut Microbiome.</title>
        <authorList>
            <person name="Gilroy R."/>
            <person name="Ravi A."/>
            <person name="Getino M."/>
            <person name="Pursley I."/>
            <person name="Horton D.L."/>
            <person name="Alikhan N.-F."/>
            <person name="Baker D."/>
            <person name="Gharbi K."/>
            <person name="Hall N."/>
            <person name="Watson M."/>
            <person name="Adriaenssens E.M."/>
            <person name="Foster-Nyarko E."/>
            <person name="Jarju S."/>
            <person name="Secka A."/>
            <person name="Antonio M."/>
            <person name="Oren A."/>
            <person name="Chaudhuri R."/>
            <person name="La Ragione R.M."/>
            <person name="Hildebrand F."/>
            <person name="Pallen M.J."/>
        </authorList>
    </citation>
    <scope>NUCLEOTIDE SEQUENCE [LARGE SCALE GENOMIC DNA]</scope>
    <source>
        <strain evidence="1 2">Sa1CVA4</strain>
    </source>
</reference>
<evidence type="ECO:0000313" key="1">
    <source>
        <dbReference type="EMBL" id="MBD8017935.1"/>
    </source>
</evidence>
<dbReference type="SUPFAM" id="SSF52540">
    <property type="entry name" value="P-loop containing nucleoside triphosphate hydrolases"/>
    <property type="match status" value="1"/>
</dbReference>
<protein>
    <submittedName>
        <fullName evidence="1">AAA-like domain-containing protein</fullName>
    </submittedName>
</protein>
<comment type="caution">
    <text evidence="1">The sequence shown here is derived from an EMBL/GenBank/DDBJ whole genome shotgun (WGS) entry which is preliminary data.</text>
</comment>
<evidence type="ECO:0000313" key="2">
    <source>
        <dbReference type="Proteomes" id="UP000626242"/>
    </source>
</evidence>
<keyword evidence="2" id="KW-1185">Reference proteome</keyword>
<dbReference type="InterPro" id="IPR011990">
    <property type="entry name" value="TPR-like_helical_dom_sf"/>
</dbReference>
<dbReference type="Pfam" id="PF14516">
    <property type="entry name" value="AAA_35"/>
    <property type="match status" value="1"/>
</dbReference>
<accession>A0ABR8WLI0</accession>
<dbReference type="EMBL" id="JACSPS010000002">
    <property type="protein sequence ID" value="MBD8017935.1"/>
    <property type="molecule type" value="Genomic_DNA"/>
</dbReference>
<proteinExistence type="predicted"/>
<dbReference type="Proteomes" id="UP000626242">
    <property type="component" value="Unassembled WGS sequence"/>
</dbReference>
<dbReference type="Gene3D" id="3.40.50.300">
    <property type="entry name" value="P-loop containing nucleotide triphosphate hydrolases"/>
    <property type="match status" value="1"/>
</dbReference>
<sequence length="840" mass="97376">MERILKNYTTIPDHLYVERQADYQLKNIIDEMQRPGYVLVARQMGKTNLLLNAKRNLESSKRLIIYIDLSNLYENEVDCYRNIIDTIIELNENIFLEITPNIDQIRGKNTPPHNEYLRSLLLILQKFDGDIVIILDEIDALKSKTYSDNIFAQIRSNYFSRTNYSELERLTYILSGVIEPTELIKDKNKSPFNIGEKIYLDDFSFEEHNTFIYKSKLQISNECSDHIFEWINGNPRMTFDICSEIEKSLLKGNQITNEIVDELIHNKYLIAFDVAPVDHIRELIKNDEELREAIKCIQSNKTVHITDEIKRKLYLFGIISSDFNSNLSIKNRIISYTTNIEWLNSLENEISYANAISKYSHGFYHEAIGTFEALLKENNSVLISEQIRYHIALCYYHLGDFETAIEYLDYEFQTDVEFDSRVFLALSEIKIGNINGLKTLEEIVSNGNTNSITFLMAILNVAINTPDGKKALDFLDLITAVNDNIYINSKELQELKTLSHFFKSNIYEKQEQWDESINENNIALSLSTADVRPILLLNKINILKILGRDTNDTKQELVNFIVSERLNFSEQNYYPVSFNRINLPVFFNGVLGSDTTAFDILFTYISTNLLKGEKECIDLLLKEENNIPELCEYLLSDKRDKLDTSQSIAIYRILSSRSSQDIDIVKFKLYIDEISVNIKDYILQESDYMFILNALFQTIHKKNFKNAITYSEEVLTLLRQVENNFSTHVSALAQYIKFIGELQLNFKIQAVESANKTLVQLDNIKEFIPEIIDVSLAASIRDQVTNIPFVRNNKIVNQNNNQSTLRNQIVTAKYNTGKIIKSKFKHIEKDLLDGKCIIIE</sequence>
<dbReference type="RefSeq" id="WP_251833140.1">
    <property type="nucleotide sequence ID" value="NZ_JACSPS010000002.1"/>
</dbReference>
<dbReference type="SUPFAM" id="SSF48452">
    <property type="entry name" value="TPR-like"/>
    <property type="match status" value="2"/>
</dbReference>
<name>A0ABR8WLI0_9FLAO</name>
<organism evidence="1 2">
    <name type="scientific">Kaistella pullorum</name>
    <dbReference type="NCBI Taxonomy" id="2763074"/>
    <lineage>
        <taxon>Bacteria</taxon>
        <taxon>Pseudomonadati</taxon>
        <taxon>Bacteroidota</taxon>
        <taxon>Flavobacteriia</taxon>
        <taxon>Flavobacteriales</taxon>
        <taxon>Weeksellaceae</taxon>
        <taxon>Chryseobacterium group</taxon>
        <taxon>Kaistella</taxon>
    </lineage>
</organism>
<gene>
    <name evidence="1" type="ORF">H9628_05580</name>
</gene>